<evidence type="ECO:0000313" key="3">
    <source>
        <dbReference type="Proteomes" id="UP000070513"/>
    </source>
</evidence>
<proteinExistence type="predicted"/>
<dbReference type="PANTHER" id="PTHR38743">
    <property type="entry name" value="SIMILAR TO GLYOXYLASE I FAMILY PROTEIN"/>
    <property type="match status" value="1"/>
</dbReference>
<dbReference type="Proteomes" id="UP000070513">
    <property type="component" value="Unassembled WGS sequence"/>
</dbReference>
<accession>A0A135WLQ9</accession>
<evidence type="ECO:0000259" key="1">
    <source>
        <dbReference type="Pfam" id="PF09951"/>
    </source>
</evidence>
<reference evidence="2 3" key="2">
    <citation type="journal article" date="2016" name="Genome Announc.">
        <title>Draft Genome Sequence of a Biocontrol Rhizobacterium, Chryseobacterium kwangjuense Strain KJ1R5, Isolated from Pepper (Capsicum annuum).</title>
        <authorList>
            <person name="Jeong J.J."/>
            <person name="Park H."/>
            <person name="Park B.H."/>
            <person name="Mannaa M."/>
            <person name="Sang M.K."/>
            <person name="Choi I.G."/>
            <person name="Kim K.D."/>
        </authorList>
    </citation>
    <scope>NUCLEOTIDE SEQUENCE [LARGE SCALE GENOMIC DNA]</scope>
    <source>
        <strain evidence="2 3">KJ1R5</strain>
    </source>
</reference>
<sequence length="254" mass="29595">MGLFGKKKKNVDIDSFPPIGGLMVSKMITEGNKKPMFMYRDKRSRPEDSGWRIFSGLESDKYTDNPENAGIHNPSTLLAIDSSIADILLTGGFGSAFERKSEKSSWYRVTDFRVEDDYMVKHRLTEKWELSINNLFERQKEQNGDLLYTTGDKSLRLAVWNDERSKPEIYNEHRQMISTRDESKGKTLKTFDFSDHQVSRLGYMIKESDENRTYYVIYAFSIIDHQLIQAALYFDYEEDESWAVETWKGIQLIG</sequence>
<dbReference type="OrthoDB" id="4827574at2"/>
<dbReference type="AlphaFoldDB" id="A0A135WLQ9"/>
<organism evidence="2 3">
    <name type="scientific">Chryseobacterium kwangjuense</name>
    <dbReference type="NCBI Taxonomy" id="267125"/>
    <lineage>
        <taxon>Bacteria</taxon>
        <taxon>Pseudomonadati</taxon>
        <taxon>Bacteroidota</taxon>
        <taxon>Flavobacteriia</taxon>
        <taxon>Flavobacteriales</taxon>
        <taxon>Weeksellaceae</taxon>
        <taxon>Chryseobacterium group</taxon>
        <taxon>Chryseobacterium</taxon>
    </lineage>
</organism>
<feature type="domain" description="Immunity protein Imm33" evidence="1">
    <location>
        <begin position="23"/>
        <end position="109"/>
    </location>
</feature>
<name>A0A135WLQ9_9FLAO</name>
<dbReference type="Pfam" id="PF09951">
    <property type="entry name" value="Imm33"/>
    <property type="match status" value="1"/>
</dbReference>
<reference evidence="3" key="1">
    <citation type="submission" date="2015-12" db="EMBL/GenBank/DDBJ databases">
        <title>Genome sequence of a biocontrol rhizobacterium Chryseobacterium kwangjuense strain KJ1R5 isolated from pepper (Capsicum annuum L.).</title>
        <authorList>
            <person name="Jeong J.-J."/>
            <person name="Park H."/>
            <person name="Mannaa M."/>
            <person name="Sang M.K."/>
            <person name="Choi I.-G."/>
            <person name="Kim K.D."/>
        </authorList>
    </citation>
    <scope>NUCLEOTIDE SEQUENCE [LARGE SCALE GENOMIC DNA]</scope>
    <source>
        <strain evidence="3">KJ1R5</strain>
    </source>
</reference>
<dbReference type="RefSeq" id="WP_062650016.1">
    <property type="nucleotide sequence ID" value="NZ_LPUR01000001.1"/>
</dbReference>
<comment type="caution">
    <text evidence="2">The sequence shown here is derived from an EMBL/GenBank/DDBJ whole genome shotgun (WGS) entry which is preliminary data.</text>
</comment>
<protein>
    <recommendedName>
        <fullName evidence="1">Immunity protein Imm33 domain-containing protein</fullName>
    </recommendedName>
</protein>
<gene>
    <name evidence="2" type="ORF">AU378_08725</name>
</gene>
<dbReference type="InterPro" id="IPR018689">
    <property type="entry name" value="Imm33_dom"/>
</dbReference>
<dbReference type="PANTHER" id="PTHR38743:SF2">
    <property type="entry name" value="DUF2185 DOMAIN-CONTAINING PROTEIN"/>
    <property type="match status" value="1"/>
</dbReference>
<evidence type="ECO:0000313" key="2">
    <source>
        <dbReference type="EMBL" id="KXH85809.1"/>
    </source>
</evidence>
<dbReference type="EMBL" id="LPUR01000001">
    <property type="protein sequence ID" value="KXH85809.1"/>
    <property type="molecule type" value="Genomic_DNA"/>
</dbReference>